<accession>A0A9N8V0X2</accession>
<dbReference type="GO" id="GO:0001228">
    <property type="term" value="F:DNA-binding transcription activator activity, RNA polymerase II-specific"/>
    <property type="evidence" value="ECO:0007669"/>
    <property type="project" value="TreeGrafter"/>
</dbReference>
<dbReference type="Proteomes" id="UP000789706">
    <property type="component" value="Unassembled WGS sequence"/>
</dbReference>
<feature type="compositionally biased region" description="Basic residues" evidence="4">
    <location>
        <begin position="184"/>
        <end position="197"/>
    </location>
</feature>
<proteinExistence type="predicted"/>
<evidence type="ECO:0000313" key="6">
    <source>
        <dbReference type="EMBL" id="CAG8433633.1"/>
    </source>
</evidence>
<dbReference type="PANTHER" id="PTHR10270">
    <property type="entry name" value="SOX TRANSCRIPTION FACTOR"/>
    <property type="match status" value="1"/>
</dbReference>
<gene>
    <name evidence="6" type="ORF">DEBURN_LOCUS523</name>
</gene>
<feature type="compositionally biased region" description="Polar residues" evidence="4">
    <location>
        <begin position="234"/>
        <end position="245"/>
    </location>
</feature>
<evidence type="ECO:0000256" key="4">
    <source>
        <dbReference type="SAM" id="MobiDB-lite"/>
    </source>
</evidence>
<dbReference type="Pfam" id="PF00505">
    <property type="entry name" value="HMG_box"/>
    <property type="match status" value="1"/>
</dbReference>
<protein>
    <submittedName>
        <fullName evidence="6">10924_t:CDS:1</fullName>
    </submittedName>
</protein>
<dbReference type="Gene3D" id="1.10.30.10">
    <property type="entry name" value="High mobility group box domain"/>
    <property type="match status" value="1"/>
</dbReference>
<dbReference type="InterPro" id="IPR009071">
    <property type="entry name" value="HMG_box_dom"/>
</dbReference>
<feature type="compositionally biased region" description="Polar residues" evidence="4">
    <location>
        <begin position="201"/>
        <end position="224"/>
    </location>
</feature>
<name>A0A9N8V0X2_9GLOM</name>
<reference evidence="6" key="1">
    <citation type="submission" date="2021-06" db="EMBL/GenBank/DDBJ databases">
        <authorList>
            <person name="Kallberg Y."/>
            <person name="Tangrot J."/>
            <person name="Rosling A."/>
        </authorList>
    </citation>
    <scope>NUCLEOTIDE SEQUENCE</scope>
    <source>
        <strain evidence="6">AZ414A</strain>
    </source>
</reference>
<dbReference type="GO" id="GO:0030154">
    <property type="term" value="P:cell differentiation"/>
    <property type="evidence" value="ECO:0007669"/>
    <property type="project" value="TreeGrafter"/>
</dbReference>
<evidence type="ECO:0000259" key="5">
    <source>
        <dbReference type="PROSITE" id="PS50118"/>
    </source>
</evidence>
<dbReference type="EMBL" id="CAJVPK010000017">
    <property type="protein sequence ID" value="CAG8433633.1"/>
    <property type="molecule type" value="Genomic_DNA"/>
</dbReference>
<evidence type="ECO:0000256" key="2">
    <source>
        <dbReference type="ARBA" id="ARBA00023163"/>
    </source>
</evidence>
<dbReference type="PANTHER" id="PTHR10270:SF161">
    <property type="entry name" value="SEX-DETERMINING REGION Y PROTEIN"/>
    <property type="match status" value="1"/>
</dbReference>
<keyword evidence="3" id="KW-0539">Nucleus</keyword>
<dbReference type="InterPro" id="IPR050140">
    <property type="entry name" value="SRY-related_HMG-box_TF-like"/>
</dbReference>
<sequence>MDVEAKRKFCGLLMFDVPTVTNKTSRNNEVNDIPSTRDVDLSTLNNQNYDSRNSDICNQFISQDCILRSPDFNKSSGIVLSAGAAIGNDQITTNSTNVNNIDETSGKIQKRTPRPPNAFILYRRAKQPAIIAAHRHLTNAEVSRQISDMWKSEPEEVRLEWERYADRKKLEHMQTYPNYVYRPNKSKTKVDKRRQRKQTKDFSTPSPNTNDINDNLTSTNTDNFSGPVRRKSTRNASNKTISGKSIDSAVSQSTMNNGFNMQSSSSINMSNPNSRNNNMQSTPSYDISNPEIPLLTSHFTDNPEEFVNPSDQMHNASNFQFASINGLTSFHHAANGFPHHQTVDSLEYCFVPDVAQQQQQMIAEMMLHHDQHPHITPTGSVSSVSSNSCSPTSIQYLPQSNGNNISPSNNSIVSNTSFADMLAGFEYPNYMGGSVNHQHMGDGACSPNQYLQ</sequence>
<keyword evidence="2" id="KW-0804">Transcription</keyword>
<dbReference type="SUPFAM" id="SSF47095">
    <property type="entry name" value="HMG-box"/>
    <property type="match status" value="1"/>
</dbReference>
<keyword evidence="7" id="KW-1185">Reference proteome</keyword>
<dbReference type="OrthoDB" id="6247875at2759"/>
<evidence type="ECO:0000313" key="7">
    <source>
        <dbReference type="Proteomes" id="UP000789706"/>
    </source>
</evidence>
<comment type="caution">
    <text evidence="6">The sequence shown here is derived from an EMBL/GenBank/DDBJ whole genome shotgun (WGS) entry which is preliminary data.</text>
</comment>
<dbReference type="SMART" id="SM00398">
    <property type="entry name" value="HMG"/>
    <property type="match status" value="1"/>
</dbReference>
<feature type="domain" description="HMG box" evidence="5">
    <location>
        <begin position="112"/>
        <end position="180"/>
    </location>
</feature>
<dbReference type="AlphaFoldDB" id="A0A9N8V0X2"/>
<dbReference type="GO" id="GO:0000978">
    <property type="term" value="F:RNA polymerase II cis-regulatory region sequence-specific DNA binding"/>
    <property type="evidence" value="ECO:0007669"/>
    <property type="project" value="TreeGrafter"/>
</dbReference>
<evidence type="ECO:0000256" key="3">
    <source>
        <dbReference type="PROSITE-ProRule" id="PRU00267"/>
    </source>
</evidence>
<keyword evidence="1 3" id="KW-0238">DNA-binding</keyword>
<feature type="region of interest" description="Disordered" evidence="4">
    <location>
        <begin position="175"/>
        <end position="245"/>
    </location>
</feature>
<dbReference type="PROSITE" id="PS50118">
    <property type="entry name" value="HMG_BOX_2"/>
    <property type="match status" value="1"/>
</dbReference>
<dbReference type="CDD" id="cd01389">
    <property type="entry name" value="HMG-box_ROX1-like"/>
    <property type="match status" value="1"/>
</dbReference>
<evidence type="ECO:0000256" key="1">
    <source>
        <dbReference type="ARBA" id="ARBA00023125"/>
    </source>
</evidence>
<organism evidence="6 7">
    <name type="scientific">Diversispora eburnea</name>
    <dbReference type="NCBI Taxonomy" id="1213867"/>
    <lineage>
        <taxon>Eukaryota</taxon>
        <taxon>Fungi</taxon>
        <taxon>Fungi incertae sedis</taxon>
        <taxon>Mucoromycota</taxon>
        <taxon>Glomeromycotina</taxon>
        <taxon>Glomeromycetes</taxon>
        <taxon>Diversisporales</taxon>
        <taxon>Diversisporaceae</taxon>
        <taxon>Diversispora</taxon>
    </lineage>
</organism>
<feature type="DNA-binding region" description="HMG box" evidence="3">
    <location>
        <begin position="112"/>
        <end position="180"/>
    </location>
</feature>
<dbReference type="InterPro" id="IPR036910">
    <property type="entry name" value="HMG_box_dom_sf"/>
</dbReference>
<dbReference type="GO" id="GO:0005634">
    <property type="term" value="C:nucleus"/>
    <property type="evidence" value="ECO:0007669"/>
    <property type="project" value="UniProtKB-UniRule"/>
</dbReference>